<comment type="caution">
    <text evidence="1">The sequence shown here is derived from an EMBL/GenBank/DDBJ whole genome shotgun (WGS) entry which is preliminary data.</text>
</comment>
<sequence>MADVTAGYHVGLKADDTDAQLRRAFADRANQQDGLATILKYCQDKSGYRPGNTDPSGFLSVLQAEFPNVVTIKVNPTTFMQYLGPSSRSMPSINDLVNHLPDNSKLLTFLRNIPEYGSYNRSIVQLFTELEGDYLSFYTVQIGKYQDDDETDESVSFTYHSVDRDEMARRADELVDKLRVKERLDDWANGISSDGYKN</sequence>
<keyword evidence="2" id="KW-1185">Reference proteome</keyword>
<dbReference type="OrthoDB" id="2430661at2759"/>
<dbReference type="Proteomes" id="UP000827284">
    <property type="component" value="Unassembled WGS sequence"/>
</dbReference>
<dbReference type="EMBL" id="BQFW01000005">
    <property type="protein sequence ID" value="GJJ71434.1"/>
    <property type="molecule type" value="Genomic_DNA"/>
</dbReference>
<organism evidence="1 2">
    <name type="scientific">Entomortierella parvispora</name>
    <dbReference type="NCBI Taxonomy" id="205924"/>
    <lineage>
        <taxon>Eukaryota</taxon>
        <taxon>Fungi</taxon>
        <taxon>Fungi incertae sedis</taxon>
        <taxon>Mucoromycota</taxon>
        <taxon>Mortierellomycotina</taxon>
        <taxon>Mortierellomycetes</taxon>
        <taxon>Mortierellales</taxon>
        <taxon>Mortierellaceae</taxon>
        <taxon>Entomortierella</taxon>
    </lineage>
</organism>
<reference evidence="1" key="2">
    <citation type="journal article" date="2022" name="Microbiol. Resour. Announc.">
        <title>Whole-Genome Sequence of Entomortierella parvispora E1425, a Mucoromycotan Fungus Associated with Burkholderiaceae-Related Endosymbiotic Bacteria.</title>
        <authorList>
            <person name="Herlambang A."/>
            <person name="Guo Y."/>
            <person name="Takashima Y."/>
            <person name="Narisawa K."/>
            <person name="Ohta H."/>
            <person name="Nishizawa T."/>
        </authorList>
    </citation>
    <scope>NUCLEOTIDE SEQUENCE</scope>
    <source>
        <strain evidence="1">E1425</strain>
    </source>
</reference>
<protein>
    <submittedName>
        <fullName evidence="1">Uncharacterized protein</fullName>
    </submittedName>
</protein>
<gene>
    <name evidence="1" type="ORF">EMPS_03784</name>
</gene>
<name>A0A9P3H7E4_9FUNG</name>
<reference evidence="1" key="1">
    <citation type="submission" date="2021-11" db="EMBL/GenBank/DDBJ databases">
        <authorList>
            <person name="Herlambang A."/>
            <person name="Guo Y."/>
            <person name="Takashima Y."/>
            <person name="Nishizawa T."/>
        </authorList>
    </citation>
    <scope>NUCLEOTIDE SEQUENCE</scope>
    <source>
        <strain evidence="1">E1425</strain>
    </source>
</reference>
<dbReference type="AlphaFoldDB" id="A0A9P3H7E4"/>
<accession>A0A9P3H7E4</accession>
<proteinExistence type="predicted"/>
<evidence type="ECO:0000313" key="2">
    <source>
        <dbReference type="Proteomes" id="UP000827284"/>
    </source>
</evidence>
<evidence type="ECO:0000313" key="1">
    <source>
        <dbReference type="EMBL" id="GJJ71434.1"/>
    </source>
</evidence>